<evidence type="ECO:0000256" key="7">
    <source>
        <dbReference type="ARBA" id="ARBA00023136"/>
    </source>
</evidence>
<dbReference type="EMBL" id="HBUF01100539">
    <property type="protein sequence ID" value="CAG6637936.1"/>
    <property type="molecule type" value="Transcribed_RNA"/>
</dbReference>
<dbReference type="EMBL" id="HBUF01100536">
    <property type="protein sequence ID" value="CAG6637930.1"/>
    <property type="molecule type" value="Transcribed_RNA"/>
</dbReference>
<dbReference type="EMBL" id="HBUF01100537">
    <property type="protein sequence ID" value="CAG6637932.1"/>
    <property type="molecule type" value="Transcribed_RNA"/>
</dbReference>
<dbReference type="GO" id="GO:0044284">
    <property type="term" value="C:mitochondrial crista junction"/>
    <property type="evidence" value="ECO:0007669"/>
    <property type="project" value="TreeGrafter"/>
</dbReference>
<protein>
    <recommendedName>
        <fullName evidence="8">MICOS complex subunit MIC13</fullName>
    </recommendedName>
</protein>
<dbReference type="InterPro" id="IPR026769">
    <property type="entry name" value="Mic13"/>
</dbReference>
<evidence type="ECO:0000256" key="3">
    <source>
        <dbReference type="ARBA" id="ARBA00022692"/>
    </source>
</evidence>
<dbReference type="AlphaFoldDB" id="A0A8D8QVC7"/>
<dbReference type="PANTHER" id="PTHR31816:SF3">
    <property type="entry name" value="MICOS COMPLEX SUBUNIT MIC13"/>
    <property type="match status" value="1"/>
</dbReference>
<proteinExistence type="inferred from homology"/>
<evidence type="ECO:0000313" key="9">
    <source>
        <dbReference type="EMBL" id="CAG6637934.1"/>
    </source>
</evidence>
<evidence type="ECO:0000256" key="2">
    <source>
        <dbReference type="ARBA" id="ARBA00006771"/>
    </source>
</evidence>
<comment type="subcellular location">
    <subcellularLocation>
        <location evidence="1 8">Mitochondrion inner membrane</location>
        <topology evidence="1 8">Single-pass membrane protein</topology>
    </subcellularLocation>
</comment>
<comment type="subunit">
    <text evidence="8">Component of the mitochondrial contact site and cristae organizing system (MICOS) complex.</text>
</comment>
<reference evidence="9" key="1">
    <citation type="submission" date="2021-05" db="EMBL/GenBank/DDBJ databases">
        <authorList>
            <person name="Alioto T."/>
            <person name="Alioto T."/>
            <person name="Gomez Garrido J."/>
        </authorList>
    </citation>
    <scope>NUCLEOTIDE SEQUENCE</scope>
</reference>
<evidence type="ECO:0000256" key="4">
    <source>
        <dbReference type="ARBA" id="ARBA00022792"/>
    </source>
</evidence>
<evidence type="ECO:0000256" key="8">
    <source>
        <dbReference type="RuleBase" id="RU363009"/>
    </source>
</evidence>
<dbReference type="EMBL" id="HBUF01290351">
    <property type="protein sequence ID" value="CAG6689100.1"/>
    <property type="molecule type" value="Transcribed_RNA"/>
</dbReference>
<keyword evidence="7" id="KW-0472">Membrane</keyword>
<dbReference type="EMBL" id="HBUF01290352">
    <property type="protein sequence ID" value="CAG6689101.1"/>
    <property type="molecule type" value="Transcribed_RNA"/>
</dbReference>
<keyword evidence="5" id="KW-1133">Transmembrane helix</keyword>
<evidence type="ECO:0000256" key="1">
    <source>
        <dbReference type="ARBA" id="ARBA00004434"/>
    </source>
</evidence>
<sequence length="120" mass="13281">MTGIIKFGSKVGLVGATVYYTNEYGVWNDADSSAKVVTEVRSLYHQYVNPYVKEAQSSVPIEVPDIPSISQISHSVFSSWNSGVLYTSQFLINLPSHISQWTTDASNFINKQVEASNESK</sequence>
<keyword evidence="6 8" id="KW-0496">Mitochondrion</keyword>
<keyword evidence="3" id="KW-0812">Transmembrane</keyword>
<dbReference type="PANTHER" id="PTHR31816">
    <property type="entry name" value="MICOS COMPLEX SUBUNIT MIC13"/>
    <property type="match status" value="1"/>
</dbReference>
<organism evidence="9">
    <name type="scientific">Cacopsylla melanoneura</name>
    <dbReference type="NCBI Taxonomy" id="428564"/>
    <lineage>
        <taxon>Eukaryota</taxon>
        <taxon>Metazoa</taxon>
        <taxon>Ecdysozoa</taxon>
        <taxon>Arthropoda</taxon>
        <taxon>Hexapoda</taxon>
        <taxon>Insecta</taxon>
        <taxon>Pterygota</taxon>
        <taxon>Neoptera</taxon>
        <taxon>Paraneoptera</taxon>
        <taxon>Hemiptera</taxon>
        <taxon>Sternorrhyncha</taxon>
        <taxon>Psylloidea</taxon>
        <taxon>Psyllidae</taxon>
        <taxon>Psyllinae</taxon>
        <taxon>Cacopsylla</taxon>
    </lineage>
</organism>
<dbReference type="GO" id="GO:0042407">
    <property type="term" value="P:cristae formation"/>
    <property type="evidence" value="ECO:0007669"/>
    <property type="project" value="TreeGrafter"/>
</dbReference>
<evidence type="ECO:0000256" key="6">
    <source>
        <dbReference type="ARBA" id="ARBA00023128"/>
    </source>
</evidence>
<evidence type="ECO:0000256" key="5">
    <source>
        <dbReference type="ARBA" id="ARBA00022989"/>
    </source>
</evidence>
<name>A0A8D8QVC7_9HEMI</name>
<keyword evidence="4 8" id="KW-0999">Mitochondrion inner membrane</keyword>
<accession>A0A8D8QVC7</accession>
<dbReference type="EMBL" id="HBUF01290354">
    <property type="protein sequence ID" value="CAG6689103.1"/>
    <property type="molecule type" value="Transcribed_RNA"/>
</dbReference>
<dbReference type="Pfam" id="PF15884">
    <property type="entry name" value="QIL1"/>
    <property type="match status" value="1"/>
</dbReference>
<dbReference type="EMBL" id="HBUF01290349">
    <property type="protein sequence ID" value="CAG6689098.1"/>
    <property type="molecule type" value="Transcribed_RNA"/>
</dbReference>
<comment type="similarity">
    <text evidence="2 8">Belongs to the MICOS complex subunit Mic13 family.</text>
</comment>
<dbReference type="EMBL" id="HBUF01100538">
    <property type="protein sequence ID" value="CAG6637934.1"/>
    <property type="molecule type" value="Transcribed_RNA"/>
</dbReference>
<comment type="function">
    <text evidence="8">Component of the MICOS complex, a large protein complex of the mitochondrial inner membrane that plays crucial roles in the maintenance of crista junctions, inner membrane architecture, and formation of contact sites to the outer membrane.</text>
</comment>
<dbReference type="GO" id="GO:0061617">
    <property type="term" value="C:MICOS complex"/>
    <property type="evidence" value="ECO:0007669"/>
    <property type="project" value="UniProtKB-UniRule"/>
</dbReference>